<dbReference type="InterPro" id="IPR000073">
    <property type="entry name" value="AB_hydrolase_1"/>
</dbReference>
<dbReference type="InterPro" id="IPR036291">
    <property type="entry name" value="NAD(P)-bd_dom_sf"/>
</dbReference>
<dbReference type="InterPro" id="IPR051783">
    <property type="entry name" value="NAD(P)-dependent_oxidoreduct"/>
</dbReference>
<dbReference type="Gene3D" id="3.40.50.1820">
    <property type="entry name" value="alpha/beta hydrolase"/>
    <property type="match status" value="1"/>
</dbReference>
<dbReference type="InterPro" id="IPR029058">
    <property type="entry name" value="AB_hydrolase_fold"/>
</dbReference>
<name>A0AA95BRG9_9MICC</name>
<dbReference type="Proteomes" id="UP001060018">
    <property type="component" value="Chromosome"/>
</dbReference>
<dbReference type="GO" id="GO:0004029">
    <property type="term" value="F:aldehyde dehydrogenase (NAD+) activity"/>
    <property type="evidence" value="ECO:0007669"/>
    <property type="project" value="TreeGrafter"/>
</dbReference>
<dbReference type="EMBL" id="CP102487">
    <property type="protein sequence ID" value="UUX59204.1"/>
    <property type="molecule type" value="Genomic_DNA"/>
</dbReference>
<evidence type="ECO:0000259" key="2">
    <source>
        <dbReference type="Pfam" id="PF12697"/>
    </source>
</evidence>
<accession>A0AA95BRG9</accession>
<dbReference type="RefSeq" id="WP_257745742.1">
    <property type="nucleotide sequence ID" value="NZ_CP102487.1"/>
</dbReference>
<protein>
    <submittedName>
        <fullName evidence="3">Alpha/beta fold hydrolase</fullName>
    </submittedName>
</protein>
<keyword evidence="3" id="KW-0378">Hydrolase</keyword>
<dbReference type="GO" id="GO:0016787">
    <property type="term" value="F:hydrolase activity"/>
    <property type="evidence" value="ECO:0007669"/>
    <property type="project" value="UniProtKB-KW"/>
</dbReference>
<dbReference type="SUPFAM" id="SSF51735">
    <property type="entry name" value="NAD(P)-binding Rossmann-fold domains"/>
    <property type="match status" value="1"/>
</dbReference>
<evidence type="ECO:0000259" key="1">
    <source>
        <dbReference type="Pfam" id="PF07993"/>
    </source>
</evidence>
<evidence type="ECO:0000313" key="4">
    <source>
        <dbReference type="Proteomes" id="UP001060018"/>
    </source>
</evidence>
<dbReference type="Pfam" id="PF07993">
    <property type="entry name" value="NAD_binding_4"/>
    <property type="match status" value="1"/>
</dbReference>
<evidence type="ECO:0000313" key="3">
    <source>
        <dbReference type="EMBL" id="UUX59204.1"/>
    </source>
</evidence>
<reference evidence="3" key="1">
    <citation type="journal article" date="2022" name="Pest Manag. Sci.">
        <title>Glutamicibacter halophytocola-mediated host fitness of potato tuber moth on Solanaceae crops.</title>
        <authorList>
            <person name="Wang W."/>
            <person name="Xiao G."/>
            <person name="Du G."/>
            <person name="Chang L."/>
            <person name="Yang Y."/>
            <person name="Ye J."/>
            <person name="Chen B."/>
        </authorList>
    </citation>
    <scope>NUCLEOTIDE SEQUENCE</scope>
    <source>
        <strain evidence="3">S2</strain>
    </source>
</reference>
<dbReference type="SUPFAM" id="SSF53474">
    <property type="entry name" value="alpha/beta-Hydrolases"/>
    <property type="match status" value="1"/>
</dbReference>
<feature type="domain" description="AB hydrolase-1" evidence="2">
    <location>
        <begin position="375"/>
        <end position="589"/>
    </location>
</feature>
<dbReference type="Gene3D" id="3.40.50.720">
    <property type="entry name" value="NAD(P)-binding Rossmann-like Domain"/>
    <property type="match status" value="1"/>
</dbReference>
<dbReference type="InterPro" id="IPR013120">
    <property type="entry name" value="FAR_NAD-bd"/>
</dbReference>
<dbReference type="GO" id="GO:0005737">
    <property type="term" value="C:cytoplasm"/>
    <property type="evidence" value="ECO:0007669"/>
    <property type="project" value="TreeGrafter"/>
</dbReference>
<gene>
    <name evidence="3" type="ORF">NUH22_00730</name>
</gene>
<feature type="domain" description="Thioester reductase (TE)" evidence="1">
    <location>
        <begin position="81"/>
        <end position="238"/>
    </location>
</feature>
<dbReference type="PANTHER" id="PTHR48079:SF6">
    <property type="entry name" value="NAD(P)-BINDING DOMAIN-CONTAINING PROTEIN-RELATED"/>
    <property type="match status" value="1"/>
</dbReference>
<dbReference type="PANTHER" id="PTHR48079">
    <property type="entry name" value="PROTEIN YEEZ"/>
    <property type="match status" value="1"/>
</dbReference>
<dbReference type="AlphaFoldDB" id="A0AA95BRG9"/>
<sequence length="592" mass="62567">MHGTDFRRVLVFGASGLIGRHLILALLEAGAQVTAAVRSPESAARLKKWLDLHGAAPGIKTAIVDFGAPEILAGGPAAFADITEIHNCAGTYRFGMSAQEARSANVGIVEKLMDFAAALPELQRIVHISGYRVGGQDPSLAGWSQERRDRLYRTLGAYEASKVESDAVFQALGNERGIPWSILNPASVIGHSITGETDQHIGLASTIEQLWEGKTAALPAGDSTFLPVLTVDYMAAFMQAVAIAPEAIGTSYWLLDDATAPLGQLLASTGRHLGAKVPKLRLPVGLIKALPSWITKADPETLHFMSADRYPTGPAIEFANRHGLQMPDAGLALERWADYLAAHRFGAAPADARRFVDVGGVKTFELGDREARKLIFPGLPVNADTWAGVAQGIGGRAVDLPGLGLSGGKGIADWDRWLAALLEGGPVDLIGHSIGAAAAVLAADQHPGKVRSLTLVAPFFLQGPADRTAKIQPLVRSYLRHASAARLSRQLTGSAASCAALATSASDLLRSSAAAAAAHLALASSGQWRGELREALDRYDGPLSVIWGTDDPLLPSAIEHLESRPEVELQALPSAGHHLQLTHEDALVDLLK</sequence>
<proteinExistence type="predicted"/>
<organism evidence="3 4">
    <name type="scientific">Glutamicibacter halophytocola</name>
    <dbReference type="NCBI Taxonomy" id="1933880"/>
    <lineage>
        <taxon>Bacteria</taxon>
        <taxon>Bacillati</taxon>
        <taxon>Actinomycetota</taxon>
        <taxon>Actinomycetes</taxon>
        <taxon>Micrococcales</taxon>
        <taxon>Micrococcaceae</taxon>
        <taxon>Glutamicibacter</taxon>
    </lineage>
</organism>
<dbReference type="Pfam" id="PF12697">
    <property type="entry name" value="Abhydrolase_6"/>
    <property type="match status" value="1"/>
</dbReference>